<dbReference type="InterPro" id="IPR003793">
    <property type="entry name" value="UPF0166"/>
</dbReference>
<dbReference type="Proteomes" id="UP000256485">
    <property type="component" value="Unassembled WGS sequence"/>
</dbReference>
<evidence type="ECO:0000313" key="3">
    <source>
        <dbReference type="Proteomes" id="UP000256485"/>
    </source>
</evidence>
<dbReference type="InterPro" id="IPR015867">
    <property type="entry name" value="N-reg_PII/ATP_PRibTrfase_C"/>
</dbReference>
<comment type="caution">
    <text evidence="2">The sequence shown here is derived from an EMBL/GenBank/DDBJ whole genome shotgun (WGS) entry which is preliminary data.</text>
</comment>
<gene>
    <name evidence="2" type="ORF">DFJ64_1617</name>
</gene>
<name>A0A3D9V4C0_THECX</name>
<dbReference type="AlphaFoldDB" id="A0A3D9V4C0"/>
<protein>
    <submittedName>
        <fullName evidence="2">Uncharacterized protein</fullName>
    </submittedName>
</protein>
<evidence type="ECO:0000313" key="2">
    <source>
        <dbReference type="EMBL" id="REF36216.1"/>
    </source>
</evidence>
<reference evidence="2 3" key="1">
    <citation type="submission" date="2018-08" db="EMBL/GenBank/DDBJ databases">
        <title>Sequencing the genomes of 1000 actinobacteria strains.</title>
        <authorList>
            <person name="Klenk H.-P."/>
        </authorList>
    </citation>
    <scope>NUCLEOTIDE SEQUENCE [LARGE SCALE GENOMIC DNA]</scope>
    <source>
        <strain evidence="2 3">DSM 22891</strain>
    </source>
</reference>
<dbReference type="EMBL" id="QTUC01000001">
    <property type="protein sequence ID" value="REF36216.1"/>
    <property type="molecule type" value="Genomic_DNA"/>
</dbReference>
<dbReference type="OrthoDB" id="9795599at2"/>
<sequence length="115" mass="12912">MKLEGRALKLTVFVRETDQWHHRPLYQEIIRRAHHAGLAGASAFRGVEGYGASNHIHTTRILSLSEDLPMMVVIVDEEDRVRSFLPQLDELVSDGLVIVEPVDVIRYGAGGVEPR</sequence>
<dbReference type="RefSeq" id="WP_115849886.1">
    <property type="nucleotide sequence ID" value="NZ_QTUC01000001.1"/>
</dbReference>
<accession>A0A3D9V4C0</accession>
<dbReference type="PANTHER" id="PTHR35983">
    <property type="entry name" value="UPF0166 PROTEIN TM_0021"/>
    <property type="match status" value="1"/>
</dbReference>
<organism evidence="2 3">
    <name type="scientific">Thermasporomyces composti</name>
    <dbReference type="NCBI Taxonomy" id="696763"/>
    <lineage>
        <taxon>Bacteria</taxon>
        <taxon>Bacillati</taxon>
        <taxon>Actinomycetota</taxon>
        <taxon>Actinomycetes</taxon>
        <taxon>Propionibacteriales</taxon>
        <taxon>Nocardioidaceae</taxon>
        <taxon>Thermasporomyces</taxon>
    </lineage>
</organism>
<evidence type="ECO:0000256" key="1">
    <source>
        <dbReference type="ARBA" id="ARBA00010554"/>
    </source>
</evidence>
<dbReference type="SUPFAM" id="SSF54913">
    <property type="entry name" value="GlnB-like"/>
    <property type="match status" value="1"/>
</dbReference>
<dbReference type="PANTHER" id="PTHR35983:SF1">
    <property type="entry name" value="UPF0166 PROTEIN TM_0021"/>
    <property type="match status" value="1"/>
</dbReference>
<comment type="similarity">
    <text evidence="1">Belongs to the UPF0166 family.</text>
</comment>
<proteinExistence type="inferred from homology"/>
<dbReference type="Gene3D" id="3.30.70.120">
    <property type="match status" value="1"/>
</dbReference>
<dbReference type="InterPro" id="IPR011322">
    <property type="entry name" value="N-reg_PII-like_a/b"/>
</dbReference>
<keyword evidence="3" id="KW-1185">Reference proteome</keyword>
<dbReference type="Pfam" id="PF02641">
    <property type="entry name" value="DUF190"/>
    <property type="match status" value="1"/>
</dbReference>